<keyword evidence="1" id="KW-1185">Reference proteome</keyword>
<organism evidence="1 2">
    <name type="scientific">Panagrolaimus superbus</name>
    <dbReference type="NCBI Taxonomy" id="310955"/>
    <lineage>
        <taxon>Eukaryota</taxon>
        <taxon>Metazoa</taxon>
        <taxon>Ecdysozoa</taxon>
        <taxon>Nematoda</taxon>
        <taxon>Chromadorea</taxon>
        <taxon>Rhabditida</taxon>
        <taxon>Tylenchina</taxon>
        <taxon>Panagrolaimomorpha</taxon>
        <taxon>Panagrolaimoidea</taxon>
        <taxon>Panagrolaimidae</taxon>
        <taxon>Panagrolaimus</taxon>
    </lineage>
</organism>
<dbReference type="Proteomes" id="UP000887577">
    <property type="component" value="Unplaced"/>
</dbReference>
<dbReference type="SUPFAM" id="SSF56112">
    <property type="entry name" value="Protein kinase-like (PK-like)"/>
    <property type="match status" value="1"/>
</dbReference>
<sequence>MNKLSSIIFPSIYDEPSKHKVKIEKERKSEKNIMERDAYQDYVKKPLSKSSSKGAQHVRVFWESASREMMSSACLLPTIPPKDALADCQMIRTEFIAKDTNISHPDTSIWYFYGQYNYITQTWSNKKQEYRKSNPFRKKALIKEIDLTSCFFDRTNAAILKELYLLHFFEHENLQHAFATDSEPNLFRMSIILPLSISLEILGQGFDLKRIWQGRPFYPYIPICILRALKYLHERDIVHKSVKAENCFFDLDGNILLGAFNNVQISNVEEEKSTDIWDLGTTILDHIFQTEQDGFQAQFPDSTSVTQYHSLIQMLDDIGRNNRDPNDNPLPNNDARILTLTAQNHFTHYIPNDSPLCAFLDIILRASNRPTAVFLLEHYGYTNVNENEFGQLKLEFTNFVKRSKFETPKLLPFQNVSDPQNADLQSSKQVEIPCDHYQRSLQNPRKKFRNGSVINVAFTLISDLHNPSRIPGSFVVGEEETMFKLLMWLLQLVSQPKNLQQKNGEKWDFVNISSQLFEEWDVFRLRAALHTMLIEAANRFDEKK</sequence>
<reference evidence="2" key="1">
    <citation type="submission" date="2022-11" db="UniProtKB">
        <authorList>
            <consortium name="WormBaseParasite"/>
        </authorList>
    </citation>
    <scope>IDENTIFICATION</scope>
</reference>
<accession>A0A914Z2F0</accession>
<dbReference type="Gene3D" id="1.10.510.10">
    <property type="entry name" value="Transferase(Phosphotransferase) domain 1"/>
    <property type="match status" value="1"/>
</dbReference>
<name>A0A914Z2F0_9BILA</name>
<evidence type="ECO:0000313" key="1">
    <source>
        <dbReference type="Proteomes" id="UP000887577"/>
    </source>
</evidence>
<dbReference type="InterPro" id="IPR011009">
    <property type="entry name" value="Kinase-like_dom_sf"/>
</dbReference>
<dbReference type="AlphaFoldDB" id="A0A914Z2F0"/>
<dbReference type="WBParaSite" id="PSU_v2.g6078.t1">
    <property type="protein sequence ID" value="PSU_v2.g6078.t1"/>
    <property type="gene ID" value="PSU_v2.g6078"/>
</dbReference>
<evidence type="ECO:0000313" key="2">
    <source>
        <dbReference type="WBParaSite" id="PSU_v2.g6078.t1"/>
    </source>
</evidence>
<proteinExistence type="predicted"/>
<protein>
    <submittedName>
        <fullName evidence="2">Protein kinase domain-containing protein</fullName>
    </submittedName>
</protein>